<keyword evidence="3" id="KW-1185">Reference proteome</keyword>
<feature type="region of interest" description="Disordered" evidence="1">
    <location>
        <begin position="34"/>
        <end position="57"/>
    </location>
</feature>
<organism evidence="2 3">
    <name type="scientific">Lophium mytilinum</name>
    <dbReference type="NCBI Taxonomy" id="390894"/>
    <lineage>
        <taxon>Eukaryota</taxon>
        <taxon>Fungi</taxon>
        <taxon>Dikarya</taxon>
        <taxon>Ascomycota</taxon>
        <taxon>Pezizomycotina</taxon>
        <taxon>Dothideomycetes</taxon>
        <taxon>Pleosporomycetidae</taxon>
        <taxon>Mytilinidiales</taxon>
        <taxon>Mytilinidiaceae</taxon>
        <taxon>Lophium</taxon>
    </lineage>
</organism>
<dbReference type="AlphaFoldDB" id="A0A6A6R3M5"/>
<protein>
    <recommendedName>
        <fullName evidence="4">WD40 repeat-like protein</fullName>
    </recommendedName>
</protein>
<evidence type="ECO:0000313" key="2">
    <source>
        <dbReference type="EMBL" id="KAF2499096.1"/>
    </source>
</evidence>
<dbReference type="Proteomes" id="UP000799750">
    <property type="component" value="Unassembled WGS sequence"/>
</dbReference>
<reference evidence="2" key="1">
    <citation type="journal article" date="2020" name="Stud. Mycol.">
        <title>101 Dothideomycetes genomes: a test case for predicting lifestyles and emergence of pathogens.</title>
        <authorList>
            <person name="Haridas S."/>
            <person name="Albert R."/>
            <person name="Binder M."/>
            <person name="Bloem J."/>
            <person name="Labutti K."/>
            <person name="Salamov A."/>
            <person name="Andreopoulos B."/>
            <person name="Baker S."/>
            <person name="Barry K."/>
            <person name="Bills G."/>
            <person name="Bluhm B."/>
            <person name="Cannon C."/>
            <person name="Castanera R."/>
            <person name="Culley D."/>
            <person name="Daum C."/>
            <person name="Ezra D."/>
            <person name="Gonzalez J."/>
            <person name="Henrissat B."/>
            <person name="Kuo A."/>
            <person name="Liang C."/>
            <person name="Lipzen A."/>
            <person name="Lutzoni F."/>
            <person name="Magnuson J."/>
            <person name="Mondo S."/>
            <person name="Nolan M."/>
            <person name="Ohm R."/>
            <person name="Pangilinan J."/>
            <person name="Park H.-J."/>
            <person name="Ramirez L."/>
            <person name="Alfaro M."/>
            <person name="Sun H."/>
            <person name="Tritt A."/>
            <person name="Yoshinaga Y."/>
            <person name="Zwiers L.-H."/>
            <person name="Turgeon B."/>
            <person name="Goodwin S."/>
            <person name="Spatafora J."/>
            <person name="Crous P."/>
            <person name="Grigoriev I."/>
        </authorList>
    </citation>
    <scope>NUCLEOTIDE SEQUENCE</scope>
    <source>
        <strain evidence="2">CBS 269.34</strain>
    </source>
</reference>
<sequence>MPQSYDTNSDSNSSLRRKILSSTSEALACLSLTQPLPNPQSHRPPLKGPANAVQPRGDILVSASGDDTAKMWNQMPA</sequence>
<name>A0A6A6R3M5_9PEZI</name>
<evidence type="ECO:0000313" key="3">
    <source>
        <dbReference type="Proteomes" id="UP000799750"/>
    </source>
</evidence>
<evidence type="ECO:0000256" key="1">
    <source>
        <dbReference type="SAM" id="MobiDB-lite"/>
    </source>
</evidence>
<accession>A0A6A6R3M5</accession>
<dbReference type="EMBL" id="MU004184">
    <property type="protein sequence ID" value="KAF2499096.1"/>
    <property type="molecule type" value="Genomic_DNA"/>
</dbReference>
<proteinExistence type="predicted"/>
<evidence type="ECO:0008006" key="4">
    <source>
        <dbReference type="Google" id="ProtNLM"/>
    </source>
</evidence>
<gene>
    <name evidence="2" type="ORF">BU16DRAFT_557429</name>
</gene>